<dbReference type="EMBL" id="LSDB01000003">
    <property type="protein sequence ID" value="KXB58905.1"/>
    <property type="molecule type" value="Genomic_DNA"/>
</dbReference>
<dbReference type="GO" id="GO:0032259">
    <property type="term" value="P:methylation"/>
    <property type="evidence" value="ECO:0007669"/>
    <property type="project" value="UniProtKB-KW"/>
</dbReference>
<dbReference type="Pfam" id="PF02590">
    <property type="entry name" value="SPOUT_MTase"/>
    <property type="match status" value="1"/>
</dbReference>
<keyword evidence="6" id="KW-0963">Cytoplasm</keyword>
<accession>A0ABR5TNB4</accession>
<evidence type="ECO:0000256" key="4">
    <source>
        <dbReference type="ARBA" id="ARBA00022691"/>
    </source>
</evidence>
<organism evidence="7 8">
    <name type="scientific">Gemelliphila asaccharolytica</name>
    <dbReference type="NCBI Taxonomy" id="502393"/>
    <lineage>
        <taxon>Bacteria</taxon>
        <taxon>Bacillati</taxon>
        <taxon>Bacillota</taxon>
        <taxon>Bacilli</taxon>
        <taxon>Bacillales</taxon>
        <taxon>Gemellaceae</taxon>
        <taxon>Gemelliphila</taxon>
    </lineage>
</organism>
<comment type="subunit">
    <text evidence="6">Homodimer.</text>
</comment>
<keyword evidence="2 6" id="KW-0489">Methyltransferase</keyword>
<feature type="binding site" evidence="6">
    <location>
        <begin position="126"/>
        <end position="131"/>
    </location>
    <ligand>
        <name>S-adenosyl-L-methionine</name>
        <dbReference type="ChEBI" id="CHEBI:59789"/>
    </ligand>
</feature>
<feature type="binding site" evidence="6">
    <location>
        <position position="75"/>
    </location>
    <ligand>
        <name>S-adenosyl-L-methionine</name>
        <dbReference type="ChEBI" id="CHEBI:59789"/>
    </ligand>
</feature>
<reference evidence="7 8" key="1">
    <citation type="submission" date="2016-01" db="EMBL/GenBank/DDBJ databases">
        <authorList>
            <person name="Mitreva M."/>
            <person name="Pepin K.H."/>
            <person name="Mihindukulasuriya K.A."/>
            <person name="Fulton R."/>
            <person name="Fronick C."/>
            <person name="O'Laughlin M."/>
            <person name="Miner T."/>
            <person name="Herter B."/>
            <person name="Rosa B.A."/>
            <person name="Cordes M."/>
            <person name="Tomlinson C."/>
            <person name="Wollam A."/>
            <person name="Palsikar V.B."/>
            <person name="Mardis E.R."/>
            <person name="Wilson R.K."/>
        </authorList>
    </citation>
    <scope>NUCLEOTIDE SEQUENCE [LARGE SCALE GENOMIC DNA]</scope>
    <source>
        <strain evidence="7 8">KA00071</strain>
    </source>
</reference>
<dbReference type="Gene3D" id="3.40.1280.10">
    <property type="match status" value="1"/>
</dbReference>
<dbReference type="PANTHER" id="PTHR33603">
    <property type="entry name" value="METHYLTRANSFERASE"/>
    <property type="match status" value="1"/>
</dbReference>
<dbReference type="InterPro" id="IPR003742">
    <property type="entry name" value="RlmH-like"/>
</dbReference>
<evidence type="ECO:0000256" key="5">
    <source>
        <dbReference type="ARBA" id="ARBA00038303"/>
    </source>
</evidence>
<sequence length="158" mass="18448">MKIKILCVGKIKEKFFNEALLEYKKRLSGYCKIEIIEVSDEKIKYENDSNKEIAMKKEGERLLAKIKDNDYLITLEIKGEKMSSENLANKINKLSIEGVSNIVFLIGGSYGINKEVRNRSNFSLSFSEMTFPHQLMRVVLLEQIYRTFKINKNEPYHK</sequence>
<dbReference type="CDD" id="cd18081">
    <property type="entry name" value="RlmH-like"/>
    <property type="match status" value="1"/>
</dbReference>
<feature type="binding site" evidence="6">
    <location>
        <position position="107"/>
    </location>
    <ligand>
        <name>S-adenosyl-L-methionine</name>
        <dbReference type="ChEBI" id="CHEBI:59789"/>
    </ligand>
</feature>
<proteinExistence type="inferred from homology"/>
<dbReference type="NCBIfam" id="NF000985">
    <property type="entry name" value="PRK00103.1-3"/>
    <property type="match status" value="1"/>
</dbReference>
<comment type="caution">
    <text evidence="7">The sequence shown here is derived from an EMBL/GenBank/DDBJ whole genome shotgun (WGS) entry which is preliminary data.</text>
</comment>
<dbReference type="PIRSF" id="PIRSF004505">
    <property type="entry name" value="MT_bac"/>
    <property type="match status" value="1"/>
</dbReference>
<evidence type="ECO:0000313" key="8">
    <source>
        <dbReference type="Proteomes" id="UP000070467"/>
    </source>
</evidence>
<comment type="function">
    <text evidence="6">Specifically methylates the pseudouridine at position 1915 (m3Psi1915) in 23S rRNA.</text>
</comment>
<dbReference type="NCBIfam" id="TIGR00246">
    <property type="entry name" value="tRNA_RlmH_YbeA"/>
    <property type="match status" value="1"/>
</dbReference>
<dbReference type="HAMAP" id="MF_00658">
    <property type="entry name" value="23SrRNA_methyltr_H"/>
    <property type="match status" value="1"/>
</dbReference>
<comment type="subcellular location">
    <subcellularLocation>
        <location evidence="6">Cytoplasm</location>
    </subcellularLocation>
</comment>
<keyword evidence="3 6" id="KW-0808">Transferase</keyword>
<dbReference type="GO" id="GO:0008168">
    <property type="term" value="F:methyltransferase activity"/>
    <property type="evidence" value="ECO:0007669"/>
    <property type="project" value="UniProtKB-KW"/>
</dbReference>
<evidence type="ECO:0000256" key="2">
    <source>
        <dbReference type="ARBA" id="ARBA00022603"/>
    </source>
</evidence>
<protein>
    <recommendedName>
        <fullName evidence="6">Ribosomal RNA large subunit methyltransferase H</fullName>
        <ecNumber evidence="6">2.1.1.177</ecNumber>
    </recommendedName>
    <alternativeName>
        <fullName evidence="6">23S rRNA (pseudouridine1915-N3)-methyltransferase</fullName>
    </alternativeName>
    <alternativeName>
        <fullName evidence="6">23S rRNA m3Psi1915 methyltransferase</fullName>
    </alternativeName>
    <alternativeName>
        <fullName evidence="6">rRNA (pseudouridine-N3-)-methyltransferase RlmH</fullName>
    </alternativeName>
</protein>
<keyword evidence="4 6" id="KW-0949">S-adenosyl-L-methionine</keyword>
<dbReference type="PANTHER" id="PTHR33603:SF1">
    <property type="entry name" value="RIBOSOMAL RNA LARGE SUBUNIT METHYLTRANSFERASE H"/>
    <property type="match status" value="1"/>
</dbReference>
<dbReference type="InterPro" id="IPR029028">
    <property type="entry name" value="Alpha/beta_knot_MTases"/>
</dbReference>
<dbReference type="SUPFAM" id="SSF75217">
    <property type="entry name" value="alpha/beta knot"/>
    <property type="match status" value="1"/>
</dbReference>
<keyword evidence="8" id="KW-1185">Reference proteome</keyword>
<evidence type="ECO:0000256" key="6">
    <source>
        <dbReference type="HAMAP-Rule" id="MF_00658"/>
    </source>
</evidence>
<dbReference type="EC" id="2.1.1.177" evidence="6"/>
<evidence type="ECO:0000256" key="3">
    <source>
        <dbReference type="ARBA" id="ARBA00022679"/>
    </source>
</evidence>
<gene>
    <name evidence="6" type="primary">rlmH</name>
    <name evidence="7" type="ORF">HMPREF1871_00148</name>
</gene>
<name>A0ABR5TNB4_9BACL</name>
<keyword evidence="1 6" id="KW-0698">rRNA processing</keyword>
<evidence type="ECO:0000256" key="1">
    <source>
        <dbReference type="ARBA" id="ARBA00022552"/>
    </source>
</evidence>
<evidence type="ECO:0000313" key="7">
    <source>
        <dbReference type="EMBL" id="KXB58905.1"/>
    </source>
</evidence>
<comment type="catalytic activity">
    <reaction evidence="6">
        <text>pseudouridine(1915) in 23S rRNA + S-adenosyl-L-methionine = N(3)-methylpseudouridine(1915) in 23S rRNA + S-adenosyl-L-homocysteine + H(+)</text>
        <dbReference type="Rhea" id="RHEA:42752"/>
        <dbReference type="Rhea" id="RHEA-COMP:10221"/>
        <dbReference type="Rhea" id="RHEA-COMP:10222"/>
        <dbReference type="ChEBI" id="CHEBI:15378"/>
        <dbReference type="ChEBI" id="CHEBI:57856"/>
        <dbReference type="ChEBI" id="CHEBI:59789"/>
        <dbReference type="ChEBI" id="CHEBI:65314"/>
        <dbReference type="ChEBI" id="CHEBI:74486"/>
        <dbReference type="EC" id="2.1.1.177"/>
    </reaction>
</comment>
<comment type="similarity">
    <text evidence="5 6">Belongs to the RNA methyltransferase RlmH family.</text>
</comment>
<dbReference type="InterPro" id="IPR029026">
    <property type="entry name" value="tRNA_m1G_MTases_N"/>
</dbReference>
<dbReference type="RefSeq" id="WP_066128639.1">
    <property type="nucleotide sequence ID" value="NZ_KQ959856.1"/>
</dbReference>
<dbReference type="Proteomes" id="UP000070467">
    <property type="component" value="Unassembled WGS sequence"/>
</dbReference>